<accession>A0A562LFL4</accession>
<organism evidence="2 4">
    <name type="scientific">Aerolutibacter ruishenii</name>
    <dbReference type="NCBI Taxonomy" id="686800"/>
    <lineage>
        <taxon>Bacteria</taxon>
        <taxon>Pseudomonadati</taxon>
        <taxon>Pseudomonadota</taxon>
        <taxon>Gammaproteobacteria</taxon>
        <taxon>Lysobacterales</taxon>
        <taxon>Lysobacteraceae</taxon>
        <taxon>Aerolutibacter</taxon>
    </lineage>
</organism>
<gene>
    <name evidence="3" type="ORF">IP93_01379</name>
    <name evidence="2" type="ORF">IP93_03005</name>
</gene>
<evidence type="ECO:0000259" key="1">
    <source>
        <dbReference type="Pfam" id="PF07179"/>
    </source>
</evidence>
<comment type="caution">
    <text evidence="2">The sequence shown here is derived from an EMBL/GenBank/DDBJ whole genome shotgun (WGS) entry which is preliminary data.</text>
</comment>
<reference evidence="2 4" key="1">
    <citation type="journal article" date="2015" name="Stand. Genomic Sci.">
        <title>Genomic Encyclopedia of Bacterial and Archaeal Type Strains, Phase III: the genomes of soil and plant-associated and newly described type strains.</title>
        <authorList>
            <person name="Whitman W.B."/>
            <person name="Woyke T."/>
            <person name="Klenk H.P."/>
            <person name="Zhou Y."/>
            <person name="Lilburn T.G."/>
            <person name="Beck B.J."/>
            <person name="De Vos P."/>
            <person name="Vandamme P."/>
            <person name="Eisen J.A."/>
            <person name="Garrity G."/>
            <person name="Hugenholtz P."/>
            <person name="Kyrpides N.C."/>
        </authorList>
    </citation>
    <scope>NUCLEOTIDE SEQUENCE [LARGE SCALE GENOMIC DNA]</scope>
    <source>
        <strain evidence="2 4">CGMCC 1.10136</strain>
    </source>
</reference>
<evidence type="ECO:0000313" key="3">
    <source>
        <dbReference type="EMBL" id="TWI11483.1"/>
    </source>
</evidence>
<protein>
    <submittedName>
        <fullName evidence="2">Type III secretion system (T3SS) SseB-like protein</fullName>
    </submittedName>
</protein>
<dbReference type="Proteomes" id="UP000316471">
    <property type="component" value="Unassembled WGS sequence"/>
</dbReference>
<evidence type="ECO:0000313" key="2">
    <source>
        <dbReference type="EMBL" id="TWI06385.1"/>
    </source>
</evidence>
<sequence>MTSTAELQRLISLSVADPRHEPDFLRALLTARLYVHLPLKPSSRALQLVCFTRPDGLTVIPVFTDEGKAAVAARGAVRVGQVRGWDLFMSAPGATFMLDPNDVSTTLYPEEILALLSDGSAAMAPTSVPDAPVDVSPALPEDAWIGQLVVEAVRPIEAAEAVHLVHAHVAGSVEPTGLLAVVAVPHAFAERVARAVALALQTNDREPRLPIDLSSYEPAEPPDWVAMPEFPPVWVRRPTVSH</sequence>
<dbReference type="RefSeq" id="WP_144813693.1">
    <property type="nucleotide sequence ID" value="NZ_VLKP01000005.1"/>
</dbReference>
<dbReference type="EMBL" id="VLKP01000017">
    <property type="protein sequence ID" value="TWI06385.1"/>
    <property type="molecule type" value="Genomic_DNA"/>
</dbReference>
<dbReference type="AlphaFoldDB" id="A0A562LFL4"/>
<dbReference type="Pfam" id="PF07179">
    <property type="entry name" value="SseB"/>
    <property type="match status" value="1"/>
</dbReference>
<reference evidence="2" key="2">
    <citation type="submission" date="2019-07" db="EMBL/GenBank/DDBJ databases">
        <authorList>
            <person name="Whitman W."/>
            <person name="Huntemann M."/>
            <person name="Clum A."/>
            <person name="Pillay M."/>
            <person name="Palaniappan K."/>
            <person name="Varghese N."/>
            <person name="Mikhailova N."/>
            <person name="Stamatis D."/>
            <person name="Reddy T."/>
            <person name="Daum C."/>
            <person name="Shapiro N."/>
            <person name="Ivanova N."/>
            <person name="Kyrpides N."/>
            <person name="Woyke T."/>
        </authorList>
    </citation>
    <scope>NUCLEOTIDE SEQUENCE</scope>
    <source>
        <strain evidence="2">CGMCC 1.10136</strain>
    </source>
</reference>
<dbReference type="InterPro" id="IPR009839">
    <property type="entry name" value="SseB_N"/>
</dbReference>
<evidence type="ECO:0000313" key="4">
    <source>
        <dbReference type="Proteomes" id="UP000316471"/>
    </source>
</evidence>
<dbReference type="OrthoDB" id="5622177at2"/>
<proteinExistence type="predicted"/>
<keyword evidence="4" id="KW-1185">Reference proteome</keyword>
<name>A0A562LFL4_9GAMM</name>
<feature type="domain" description="SseB protein N-terminal" evidence="1">
    <location>
        <begin position="16"/>
        <end position="112"/>
    </location>
</feature>
<dbReference type="EMBL" id="VLKP01000005">
    <property type="protein sequence ID" value="TWI11483.1"/>
    <property type="molecule type" value="Genomic_DNA"/>
</dbReference>